<sequence length="897" mass="99875">MRFDWSAWRALAPALCLALTLLVCPAWAQTSDNKDITIAVLPFEVNAEPSLSHLNQDLPKMVAEQLRQAGFTVVEESALKRHIASRKVQFLDLKAARELAVLTKANYAIYGSFSQAGESLSLDVRLVEAFGQEPARPLFVSKKGLTNVPLAVGELAMRVRSELAKASAIADIQIRGLAYLDDDVVLMRLGVQKGDPFDPSKINEELKRVFDLGYFDDVKVSVEDGSGGKILIFDVKEKPRIQAIGVLGNSGIDADDITEAMSTKTGNVLNLKVLAEDLQKIRELYRGKGYYLAQVDYELEQTGAAQARLNIVVKESKKLYISKITVEGVTTFSESDLKGEMALQERGILSWIAGGGVLKEELLDRDAAVIEDYYANRGFMDAKVSPAKVDYTEEGIVISYTVVEGERYKVGKLAFDGDLLAPEAELLKIVKLDDMAEQGEWFSREVLREDAKRLTTFYNNYGYAFAETDVTFQRDQEAAAIDVGFAMLKNQKVTLRRILIEGNDKTRDNVIRREILLADGDEFHGTKLQASKENLKRVDLFETYDIETVPTEDPKELDLKIRVKEKSTGTLAGGVGYGSFGGAFVSAKITEKNLFGSGYFVGFSGSFSGKATRFDFTFTNPRVWDSHLLFGLNAYYNDQSYPEFDKESVGTIFKFAYPIGYHTVLDWSYGVEQYEIDGVSWWSSSELLEEVGKHWSSVVSVGATRNTTNRDQNPNDGTKTTVTLSMGGGPLGGDNEFVKAVAEYHLFYGLPWGRDHIFHFRTQAGILGSLLGDDVPVFERFYLGGMNSLRGYEELHVSPRDGLTGDTIGGYKMFFANFEYLFPLYEEFGLQGVAFFDMGDSWGNGDSVNFDLKKSVGAGLRWYSPFGPLRVEYGYALDSIRSQGDKYRVEFSMGQNF</sequence>
<dbReference type="NCBIfam" id="TIGR03303">
    <property type="entry name" value="OM_YaeT"/>
    <property type="match status" value="1"/>
</dbReference>
<proteinExistence type="inferred from homology"/>
<dbReference type="Pfam" id="PF01103">
    <property type="entry name" value="Omp85"/>
    <property type="match status" value="1"/>
</dbReference>
<dbReference type="HOGENOM" id="CLU_007664_1_1_7"/>
<comment type="subcellular location">
    <subcellularLocation>
        <location evidence="1">Membrane</location>
    </subcellularLocation>
</comment>
<keyword evidence="6" id="KW-0472">Membrane</keyword>
<dbReference type="GO" id="GO:0071709">
    <property type="term" value="P:membrane assembly"/>
    <property type="evidence" value="ECO:0007669"/>
    <property type="project" value="InterPro"/>
</dbReference>
<keyword evidence="2" id="KW-1134">Transmembrane beta strand</keyword>
<accession>T2G7T2</accession>
<feature type="chain" id="PRO_5039886378" description="Outer membrane protein assembly factor BamA" evidence="9">
    <location>
        <begin position="29"/>
        <end position="897"/>
    </location>
</feature>
<dbReference type="InterPro" id="IPR034746">
    <property type="entry name" value="POTRA"/>
</dbReference>
<dbReference type="PIRSF" id="PIRSF006076">
    <property type="entry name" value="OM_assembly_OMP85"/>
    <property type="match status" value="1"/>
</dbReference>
<dbReference type="GO" id="GO:0009279">
    <property type="term" value="C:cell outer membrane"/>
    <property type="evidence" value="ECO:0007669"/>
    <property type="project" value="UniProtKB-UniRule"/>
</dbReference>
<dbReference type="Proteomes" id="UP000016587">
    <property type="component" value="Chromosome"/>
</dbReference>
<dbReference type="Gene3D" id="3.40.50.10070">
    <property type="entry name" value="TolB, N-terminal domain"/>
    <property type="match status" value="1"/>
</dbReference>
<dbReference type="InterPro" id="IPR010827">
    <property type="entry name" value="BamA/TamA_POTRA"/>
</dbReference>
<evidence type="ECO:0000256" key="1">
    <source>
        <dbReference type="ARBA" id="ARBA00004370"/>
    </source>
</evidence>
<dbReference type="InterPro" id="IPR023707">
    <property type="entry name" value="OM_assembly_BamA"/>
</dbReference>
<dbReference type="AlphaFoldDB" id="T2G7T2"/>
<feature type="domain" description="POTRA" evidence="10">
    <location>
        <begin position="319"/>
        <end position="405"/>
    </location>
</feature>
<organism evidence="11 12">
    <name type="scientific">Megalodesulfovibrio gigas (strain ATCC 19364 / DSM 1382 / NCIMB 9332 / VKM B-1759)</name>
    <name type="common">Desulfovibrio gigas</name>
    <dbReference type="NCBI Taxonomy" id="1121448"/>
    <lineage>
        <taxon>Bacteria</taxon>
        <taxon>Pseudomonadati</taxon>
        <taxon>Thermodesulfobacteriota</taxon>
        <taxon>Desulfovibrionia</taxon>
        <taxon>Desulfovibrionales</taxon>
        <taxon>Desulfovibrionaceae</taxon>
        <taxon>Megalodesulfovibrio</taxon>
    </lineage>
</organism>
<keyword evidence="7" id="KW-0998">Cell outer membrane</keyword>
<dbReference type="Gene3D" id="2.40.160.50">
    <property type="entry name" value="membrane protein fhac: a member of the omp85/tpsb transporter family"/>
    <property type="match status" value="1"/>
</dbReference>
<evidence type="ECO:0000256" key="4">
    <source>
        <dbReference type="ARBA" id="ARBA00022729"/>
    </source>
</evidence>
<dbReference type="InterPro" id="IPR039910">
    <property type="entry name" value="D15-like"/>
</dbReference>
<feature type="domain" description="POTRA" evidence="10">
    <location>
        <begin position="167"/>
        <end position="238"/>
    </location>
</feature>
<keyword evidence="5" id="KW-0677">Repeat</keyword>
<dbReference type="PANTHER" id="PTHR12815">
    <property type="entry name" value="SORTING AND ASSEMBLY MACHINERY SAMM50 PROTEIN FAMILY MEMBER"/>
    <property type="match status" value="1"/>
</dbReference>
<dbReference type="KEGG" id="dgg:DGI_0433"/>
<gene>
    <name evidence="11" type="ORF">DGI_0433</name>
</gene>
<keyword evidence="3" id="KW-0812">Transmembrane</keyword>
<dbReference type="STRING" id="1121448.DGI_0433"/>
<dbReference type="HAMAP" id="MF_01430">
    <property type="entry name" value="OM_assembly_BamA"/>
    <property type="match status" value="1"/>
</dbReference>
<dbReference type="PROSITE" id="PS51779">
    <property type="entry name" value="POTRA"/>
    <property type="match status" value="4"/>
</dbReference>
<evidence type="ECO:0000256" key="2">
    <source>
        <dbReference type="ARBA" id="ARBA00022452"/>
    </source>
</evidence>
<dbReference type="EMBL" id="CP006585">
    <property type="protein sequence ID" value="AGW12348.1"/>
    <property type="molecule type" value="Genomic_DNA"/>
</dbReference>
<evidence type="ECO:0000256" key="3">
    <source>
        <dbReference type="ARBA" id="ARBA00022692"/>
    </source>
</evidence>
<keyword evidence="12" id="KW-1185">Reference proteome</keyword>
<dbReference type="eggNOG" id="COG4775">
    <property type="taxonomic scope" value="Bacteria"/>
</dbReference>
<evidence type="ECO:0000256" key="8">
    <source>
        <dbReference type="NCBIfam" id="TIGR03303"/>
    </source>
</evidence>
<evidence type="ECO:0000256" key="9">
    <source>
        <dbReference type="SAM" id="SignalP"/>
    </source>
</evidence>
<dbReference type="Pfam" id="PF07244">
    <property type="entry name" value="POTRA"/>
    <property type="match status" value="5"/>
</dbReference>
<evidence type="ECO:0000313" key="12">
    <source>
        <dbReference type="Proteomes" id="UP000016587"/>
    </source>
</evidence>
<evidence type="ECO:0000256" key="5">
    <source>
        <dbReference type="ARBA" id="ARBA00022737"/>
    </source>
</evidence>
<evidence type="ECO:0000313" key="11">
    <source>
        <dbReference type="EMBL" id="AGW12348.1"/>
    </source>
</evidence>
<evidence type="ECO:0000256" key="7">
    <source>
        <dbReference type="ARBA" id="ARBA00023237"/>
    </source>
</evidence>
<reference evidence="12" key="2">
    <citation type="submission" date="2013-07" db="EMBL/GenBank/DDBJ databases">
        <authorList>
            <person name="Morais-Silva F.O."/>
            <person name="Rezende A.M."/>
            <person name="Pimentel C."/>
            <person name="Resende D.M."/>
            <person name="Santos C.I."/>
            <person name="Clemente C."/>
            <person name="de Oliveira L.M."/>
            <person name="da Silva S.M."/>
            <person name="Costa D.A."/>
            <person name="Varela-Raposo A."/>
            <person name="Horacio E.C.A."/>
            <person name="Matos M."/>
            <person name="Flores O."/>
            <person name="Ruiz J.C."/>
            <person name="Rodrigues-Pousada C."/>
        </authorList>
    </citation>
    <scope>NUCLEOTIDE SEQUENCE [LARGE SCALE GENOMIC DNA]</scope>
    <source>
        <strain evidence="12">ATCC 19364 / DSM 1382 / NCIMB 9332 / VKM B-1759</strain>
    </source>
</reference>
<reference evidence="11 12" key="1">
    <citation type="journal article" date="2013" name="J. Bacteriol.">
        <title>Roles of HynAB and Ech, the only two hydrogenases found in the model sulfate reducer Desulfovibrio gigas.</title>
        <authorList>
            <person name="Morais-Silva F.O."/>
            <person name="Santos C.I."/>
            <person name="Rodrigues R."/>
            <person name="Pereira I.A."/>
            <person name="Rodrigues-Pousada C."/>
        </authorList>
    </citation>
    <scope>NUCLEOTIDE SEQUENCE [LARGE SCALE GENOMIC DNA]</scope>
    <source>
        <strain evidence="12">ATCC 19364 / DSM 1382 / NCIMB 9332 / VKM B-1759</strain>
    </source>
</reference>
<name>T2G7T2_MEGG1</name>
<dbReference type="InterPro" id="IPR000184">
    <property type="entry name" value="Bac_surfAg_D15"/>
</dbReference>
<dbReference type="Gene3D" id="3.10.20.310">
    <property type="entry name" value="membrane protein fhac"/>
    <property type="match status" value="5"/>
</dbReference>
<protein>
    <recommendedName>
        <fullName evidence="8">Outer membrane protein assembly factor BamA</fullName>
    </recommendedName>
</protein>
<keyword evidence="4 9" id="KW-0732">Signal</keyword>
<dbReference type="PATRIC" id="fig|1121448.10.peg.432"/>
<evidence type="ECO:0000256" key="6">
    <source>
        <dbReference type="ARBA" id="ARBA00023136"/>
    </source>
</evidence>
<feature type="domain" description="POTRA" evidence="10">
    <location>
        <begin position="239"/>
        <end position="316"/>
    </location>
</feature>
<evidence type="ECO:0000259" key="10">
    <source>
        <dbReference type="PROSITE" id="PS51779"/>
    </source>
</evidence>
<dbReference type="PANTHER" id="PTHR12815:SF47">
    <property type="entry name" value="TRANSLOCATION AND ASSEMBLY MODULE SUBUNIT TAMA"/>
    <property type="match status" value="1"/>
</dbReference>
<feature type="domain" description="POTRA" evidence="10">
    <location>
        <begin position="493"/>
        <end position="566"/>
    </location>
</feature>
<feature type="signal peptide" evidence="9">
    <location>
        <begin position="1"/>
        <end position="28"/>
    </location>
</feature>